<dbReference type="AlphaFoldDB" id="A0A9P9ECW8"/>
<dbReference type="Pfam" id="PF01565">
    <property type="entry name" value="FAD_binding_4"/>
    <property type="match status" value="1"/>
</dbReference>
<keyword evidence="3" id="KW-0274">FAD</keyword>
<dbReference type="Proteomes" id="UP000700596">
    <property type="component" value="Unassembled WGS sequence"/>
</dbReference>
<comment type="similarity">
    <text evidence="1">Belongs to the oxygen-dependent FAD-linked oxidoreductase family.</text>
</comment>
<dbReference type="SUPFAM" id="SSF56176">
    <property type="entry name" value="FAD-binding/transporter-associated domain-like"/>
    <property type="match status" value="1"/>
</dbReference>
<comment type="caution">
    <text evidence="6">The sequence shown here is derived from an EMBL/GenBank/DDBJ whole genome shotgun (WGS) entry which is preliminary data.</text>
</comment>
<dbReference type="Gene3D" id="3.30.465.10">
    <property type="match status" value="1"/>
</dbReference>
<gene>
    <name evidence="6" type="ORF">B0J11DRAFT_519777</name>
</gene>
<evidence type="ECO:0000256" key="3">
    <source>
        <dbReference type="ARBA" id="ARBA00022827"/>
    </source>
</evidence>
<evidence type="ECO:0000313" key="7">
    <source>
        <dbReference type="Proteomes" id="UP000700596"/>
    </source>
</evidence>
<evidence type="ECO:0000259" key="5">
    <source>
        <dbReference type="PROSITE" id="PS51387"/>
    </source>
</evidence>
<dbReference type="InterPro" id="IPR016166">
    <property type="entry name" value="FAD-bd_PCMH"/>
</dbReference>
<dbReference type="InterPro" id="IPR050416">
    <property type="entry name" value="FAD-linked_Oxidoreductase"/>
</dbReference>
<dbReference type="EMBL" id="JAGMWT010000002">
    <property type="protein sequence ID" value="KAH7136035.1"/>
    <property type="molecule type" value="Genomic_DNA"/>
</dbReference>
<dbReference type="Gene3D" id="3.40.462.20">
    <property type="match status" value="1"/>
</dbReference>
<dbReference type="PANTHER" id="PTHR42973">
    <property type="entry name" value="BINDING OXIDOREDUCTASE, PUTATIVE (AFU_ORTHOLOGUE AFUA_1G17690)-RELATED"/>
    <property type="match status" value="1"/>
</dbReference>
<sequence>MMAELQDKCIKSALPNTCHITIPAPDSNLHDIVSRWSDAGVSLPYATVAPTTEDDLRAIISFASVNKLKVIPTNGGHGSSIPITSRTIYVDLRNFNTAELDKEKGEVKIGGGTTTREVLTALTGTGYHTLTPNSNAVGMIGALLGGLNHSMTGIFGFAIDHVQEIRILPFSSLGASAQQTSKFLTLTPSSTGEEKKLFNVVCGAGHGLGIITSVTLRAFPIAKLNLADNKVWTRRLIFPASELETAAQLFCSLLPPPPELTPVLVFLRAPPTAPNAGAPVILLALSYIGPASSAEKAVEQTFDPKYTDKALVAITAMTNWENQNDANDPLNAHGGFKEYHSALCQEIDTSSIIQSFKQWESFTGENPKARGRSFLVIASWNTATNLQNPGPKDEKFFPARDRGILVQCTPVYTDTNDKPLADAFGDAVVHQVREKDRSAGRRDWAFANNFWIGGRVDEVYGEEAREEIERVRWIWDSERLGWGFSDGWDT</sequence>
<evidence type="ECO:0000256" key="1">
    <source>
        <dbReference type="ARBA" id="ARBA00005466"/>
    </source>
</evidence>
<protein>
    <recommendedName>
        <fullName evidence="5">FAD-binding PCMH-type domain-containing protein</fullName>
    </recommendedName>
</protein>
<dbReference type="InterPro" id="IPR036318">
    <property type="entry name" value="FAD-bd_PCMH-like_sf"/>
</dbReference>
<dbReference type="OrthoDB" id="415825at2759"/>
<reference evidence="6" key="1">
    <citation type="journal article" date="2021" name="Nat. Commun.">
        <title>Genetic determinants of endophytism in the Arabidopsis root mycobiome.</title>
        <authorList>
            <person name="Mesny F."/>
            <person name="Miyauchi S."/>
            <person name="Thiergart T."/>
            <person name="Pickel B."/>
            <person name="Atanasova L."/>
            <person name="Karlsson M."/>
            <person name="Huettel B."/>
            <person name="Barry K.W."/>
            <person name="Haridas S."/>
            <person name="Chen C."/>
            <person name="Bauer D."/>
            <person name="Andreopoulos W."/>
            <person name="Pangilinan J."/>
            <person name="LaButti K."/>
            <person name="Riley R."/>
            <person name="Lipzen A."/>
            <person name="Clum A."/>
            <person name="Drula E."/>
            <person name="Henrissat B."/>
            <person name="Kohler A."/>
            <person name="Grigoriev I.V."/>
            <person name="Martin F.M."/>
            <person name="Hacquard S."/>
        </authorList>
    </citation>
    <scope>NUCLEOTIDE SEQUENCE</scope>
    <source>
        <strain evidence="6">MPI-CAGE-CH-0243</strain>
    </source>
</reference>
<evidence type="ECO:0000256" key="2">
    <source>
        <dbReference type="ARBA" id="ARBA00022630"/>
    </source>
</evidence>
<keyword evidence="2" id="KW-0285">Flavoprotein</keyword>
<keyword evidence="7" id="KW-1185">Reference proteome</keyword>
<dbReference type="PANTHER" id="PTHR42973:SF7">
    <property type="entry name" value="FAD-BINDING PCMH-TYPE DOMAIN-CONTAINING PROTEIN"/>
    <property type="match status" value="1"/>
</dbReference>
<name>A0A9P9ECW8_9PLEO</name>
<proteinExistence type="inferred from homology"/>
<evidence type="ECO:0000313" key="6">
    <source>
        <dbReference type="EMBL" id="KAH7136035.1"/>
    </source>
</evidence>
<dbReference type="GO" id="GO:0071949">
    <property type="term" value="F:FAD binding"/>
    <property type="evidence" value="ECO:0007669"/>
    <property type="project" value="InterPro"/>
</dbReference>
<evidence type="ECO:0000256" key="4">
    <source>
        <dbReference type="ARBA" id="ARBA00023002"/>
    </source>
</evidence>
<dbReference type="GO" id="GO:0016491">
    <property type="term" value="F:oxidoreductase activity"/>
    <property type="evidence" value="ECO:0007669"/>
    <property type="project" value="UniProtKB-KW"/>
</dbReference>
<organism evidence="6 7">
    <name type="scientific">Dendryphion nanum</name>
    <dbReference type="NCBI Taxonomy" id="256645"/>
    <lineage>
        <taxon>Eukaryota</taxon>
        <taxon>Fungi</taxon>
        <taxon>Dikarya</taxon>
        <taxon>Ascomycota</taxon>
        <taxon>Pezizomycotina</taxon>
        <taxon>Dothideomycetes</taxon>
        <taxon>Pleosporomycetidae</taxon>
        <taxon>Pleosporales</taxon>
        <taxon>Torulaceae</taxon>
        <taxon>Dendryphion</taxon>
    </lineage>
</organism>
<accession>A0A9P9ECW8</accession>
<dbReference type="InterPro" id="IPR006094">
    <property type="entry name" value="Oxid_FAD_bind_N"/>
</dbReference>
<feature type="domain" description="FAD-binding PCMH-type" evidence="5">
    <location>
        <begin position="40"/>
        <end position="221"/>
    </location>
</feature>
<dbReference type="PROSITE" id="PS51387">
    <property type="entry name" value="FAD_PCMH"/>
    <property type="match status" value="1"/>
</dbReference>
<dbReference type="InterPro" id="IPR016169">
    <property type="entry name" value="FAD-bd_PCMH_sub2"/>
</dbReference>
<keyword evidence="4" id="KW-0560">Oxidoreductase</keyword>